<evidence type="ECO:0000313" key="15">
    <source>
        <dbReference type="EMBL" id="OFE12649.1"/>
    </source>
</evidence>
<keyword evidence="5" id="KW-0067">ATP-binding</keyword>
<evidence type="ECO:0000256" key="11">
    <source>
        <dbReference type="ARBA" id="ARBA00075110"/>
    </source>
</evidence>
<evidence type="ECO:0000259" key="14">
    <source>
        <dbReference type="Pfam" id="PF00899"/>
    </source>
</evidence>
<evidence type="ECO:0000256" key="2">
    <source>
        <dbReference type="ARBA" id="ARBA00009919"/>
    </source>
</evidence>
<dbReference type="STRING" id="1524254.PHACT_05425"/>
<evidence type="ECO:0000256" key="4">
    <source>
        <dbReference type="ARBA" id="ARBA00022741"/>
    </source>
</evidence>
<dbReference type="AlphaFoldDB" id="A0A1E8CJQ9"/>
<dbReference type="SUPFAM" id="SSF69572">
    <property type="entry name" value="Activating enzymes of the ubiquitin-like proteins"/>
    <property type="match status" value="1"/>
</dbReference>
<keyword evidence="15" id="KW-0548">Nucleotidyltransferase</keyword>
<comment type="caution">
    <text evidence="15">The sequence shown here is derived from an EMBL/GenBank/DDBJ whole genome shotgun (WGS) entry which is preliminary data.</text>
</comment>
<sequence length="251" mass="26926">MRDEQLLRYSRQIMLPAFDVEGQTRLLNATVLVVGVGGLGSPVAMYLAAAGVGHLILVDDDVVEISNLQRQVAHRESALGGSKVESARQTLLALNSDVKITTVNERVDRTLLEKLIGRPVDLVVDACDNFSTRFAINAVCVKHKVALVSGAAIRLEGQVAVFDSRQPDSPCYQCLYQDGDDEQMSCARNGVLAPVVGVIGSMQALEAIKVLSGMGKSLCGRLLLFDAMSSTWRELRLPRDPACKVCGAGAS</sequence>
<keyword evidence="16" id="KW-1185">Reference proteome</keyword>
<reference evidence="16" key="1">
    <citation type="submission" date="2016-07" db="EMBL/GenBank/DDBJ databases">
        <authorList>
            <person name="Florea S."/>
            <person name="Webb J.S."/>
            <person name="Jaromczyk J."/>
            <person name="Schardl C.L."/>
        </authorList>
    </citation>
    <scope>NUCLEOTIDE SEQUENCE [LARGE SCALE GENOMIC DNA]</scope>
    <source>
        <strain evidence="16">KCTC 42131</strain>
    </source>
</reference>
<evidence type="ECO:0000256" key="5">
    <source>
        <dbReference type="ARBA" id="ARBA00022840"/>
    </source>
</evidence>
<dbReference type="InterPro" id="IPR000594">
    <property type="entry name" value="ThiF_NAD_FAD-bd"/>
</dbReference>
<dbReference type="GO" id="GO:0008641">
    <property type="term" value="F:ubiquitin-like modifier activating enzyme activity"/>
    <property type="evidence" value="ECO:0007669"/>
    <property type="project" value="InterPro"/>
</dbReference>
<gene>
    <name evidence="15" type="ORF">PHACT_05425</name>
</gene>
<dbReference type="Gene3D" id="3.40.50.720">
    <property type="entry name" value="NAD(P)-binding Rossmann-like Domain"/>
    <property type="match status" value="1"/>
</dbReference>
<accession>A0A1E8CJQ9</accession>
<evidence type="ECO:0000256" key="7">
    <source>
        <dbReference type="ARBA" id="ARBA00055169"/>
    </source>
</evidence>
<dbReference type="PANTHER" id="PTHR10953">
    <property type="entry name" value="UBIQUITIN-ACTIVATING ENZYME E1"/>
    <property type="match status" value="1"/>
</dbReference>
<dbReference type="NCBIfam" id="NF004281">
    <property type="entry name" value="PRK05690.1"/>
    <property type="match status" value="1"/>
</dbReference>
<dbReference type="GO" id="GO:0005524">
    <property type="term" value="F:ATP binding"/>
    <property type="evidence" value="ECO:0007669"/>
    <property type="project" value="UniProtKB-KW"/>
</dbReference>
<dbReference type="Pfam" id="PF00899">
    <property type="entry name" value="ThiF"/>
    <property type="match status" value="1"/>
</dbReference>
<evidence type="ECO:0000256" key="1">
    <source>
        <dbReference type="ARBA" id="ARBA00005046"/>
    </source>
</evidence>
<feature type="domain" description="THIF-type NAD/FAD binding fold" evidence="14">
    <location>
        <begin position="9"/>
        <end position="245"/>
    </location>
</feature>
<dbReference type="OrthoDB" id="9804286at2"/>
<evidence type="ECO:0000256" key="8">
    <source>
        <dbReference type="ARBA" id="ARBA00063809"/>
    </source>
</evidence>
<dbReference type="InterPro" id="IPR045886">
    <property type="entry name" value="ThiF/MoeB/HesA"/>
</dbReference>
<evidence type="ECO:0000256" key="9">
    <source>
        <dbReference type="ARBA" id="ARBA00066884"/>
    </source>
</evidence>
<organism evidence="15 16">
    <name type="scientific">Pseudohongiella acticola</name>
    <dbReference type="NCBI Taxonomy" id="1524254"/>
    <lineage>
        <taxon>Bacteria</taxon>
        <taxon>Pseudomonadati</taxon>
        <taxon>Pseudomonadota</taxon>
        <taxon>Gammaproteobacteria</taxon>
        <taxon>Pseudomonadales</taxon>
        <taxon>Pseudohongiellaceae</taxon>
        <taxon>Pseudohongiella</taxon>
    </lineage>
</organism>
<keyword evidence="4" id="KW-0547">Nucleotide-binding</keyword>
<dbReference type="EMBL" id="MASR01000001">
    <property type="protein sequence ID" value="OFE12649.1"/>
    <property type="molecule type" value="Genomic_DNA"/>
</dbReference>
<dbReference type="GO" id="GO:0061605">
    <property type="term" value="F:molybdopterin-synthase adenylyltransferase activity"/>
    <property type="evidence" value="ECO:0007669"/>
    <property type="project" value="UniProtKB-EC"/>
</dbReference>
<keyword evidence="3 15" id="KW-0808">Transferase</keyword>
<comment type="catalytic activity">
    <reaction evidence="6">
        <text>[molybdopterin-synthase sulfur-carrier protein]-C-terminal Gly-Gly + ATP + H(+) = [molybdopterin-synthase sulfur-carrier protein]-C-terminal Gly-Gly-AMP + diphosphate</text>
        <dbReference type="Rhea" id="RHEA:43616"/>
        <dbReference type="Rhea" id="RHEA-COMP:12159"/>
        <dbReference type="Rhea" id="RHEA-COMP:12202"/>
        <dbReference type="ChEBI" id="CHEBI:15378"/>
        <dbReference type="ChEBI" id="CHEBI:30616"/>
        <dbReference type="ChEBI" id="CHEBI:33019"/>
        <dbReference type="ChEBI" id="CHEBI:90618"/>
        <dbReference type="ChEBI" id="CHEBI:90778"/>
        <dbReference type="EC" id="2.7.7.80"/>
    </reaction>
</comment>
<dbReference type="EC" id="2.7.7.80" evidence="9"/>
<comment type="function">
    <text evidence="7">Catalyzes the adenylation by ATP of the carboxyl group of the C-terminal glycine of sulfur carrier protein MoaD.</text>
</comment>
<dbReference type="FunFam" id="3.40.50.720:FF:000033">
    <property type="entry name" value="Adenylyltransferase and sulfurtransferase MOCS3"/>
    <property type="match status" value="1"/>
</dbReference>
<evidence type="ECO:0000256" key="6">
    <source>
        <dbReference type="ARBA" id="ARBA00052218"/>
    </source>
</evidence>
<proteinExistence type="inferred from homology"/>
<evidence type="ECO:0000256" key="3">
    <source>
        <dbReference type="ARBA" id="ARBA00022679"/>
    </source>
</evidence>
<evidence type="ECO:0000256" key="12">
    <source>
        <dbReference type="ARBA" id="ARBA00075328"/>
    </source>
</evidence>
<dbReference type="GO" id="GO:0005829">
    <property type="term" value="C:cytosol"/>
    <property type="evidence" value="ECO:0007669"/>
    <property type="project" value="TreeGrafter"/>
</dbReference>
<dbReference type="CDD" id="cd00757">
    <property type="entry name" value="ThiF_MoeB_HesA_family"/>
    <property type="match status" value="1"/>
</dbReference>
<dbReference type="RefSeq" id="WP_070116259.1">
    <property type="nucleotide sequence ID" value="NZ_MASR01000001.1"/>
</dbReference>
<protein>
    <recommendedName>
        <fullName evidence="10">Molybdopterin-synthase adenylyltransferase</fullName>
        <ecNumber evidence="9">2.7.7.80</ecNumber>
    </recommendedName>
    <alternativeName>
        <fullName evidence="13">MoaD protein adenylase</fullName>
    </alternativeName>
    <alternativeName>
        <fullName evidence="11">Molybdopterin-converting factor subunit 1 adenylase</fullName>
    </alternativeName>
    <alternativeName>
        <fullName evidence="12">Sulfur carrier protein MoaD adenylyltransferase</fullName>
    </alternativeName>
</protein>
<name>A0A1E8CJQ9_9GAMM</name>
<dbReference type="GO" id="GO:0008146">
    <property type="term" value="F:sulfotransferase activity"/>
    <property type="evidence" value="ECO:0007669"/>
    <property type="project" value="TreeGrafter"/>
</dbReference>
<evidence type="ECO:0000313" key="16">
    <source>
        <dbReference type="Proteomes" id="UP000175669"/>
    </source>
</evidence>
<comment type="similarity">
    <text evidence="2">Belongs to the HesA/MoeB/ThiF family.</text>
</comment>
<dbReference type="PANTHER" id="PTHR10953:SF102">
    <property type="entry name" value="ADENYLYLTRANSFERASE AND SULFURTRANSFERASE MOCS3"/>
    <property type="match status" value="1"/>
</dbReference>
<evidence type="ECO:0000256" key="10">
    <source>
        <dbReference type="ARBA" id="ARBA00073635"/>
    </source>
</evidence>
<comment type="subunit">
    <text evidence="8">Homodimer. Forms a stable heterotetrameric complex of 2 MoeB and 2 MoaD during adenylation of MoaD.</text>
</comment>
<comment type="pathway">
    <text evidence="1">Cofactor biosynthesis; molybdopterin biosynthesis.</text>
</comment>
<dbReference type="GO" id="GO:0004792">
    <property type="term" value="F:thiosulfate-cyanide sulfurtransferase activity"/>
    <property type="evidence" value="ECO:0007669"/>
    <property type="project" value="TreeGrafter"/>
</dbReference>
<evidence type="ECO:0000256" key="13">
    <source>
        <dbReference type="ARBA" id="ARBA00078531"/>
    </source>
</evidence>
<dbReference type="Proteomes" id="UP000175669">
    <property type="component" value="Unassembled WGS sequence"/>
</dbReference>
<dbReference type="InterPro" id="IPR035985">
    <property type="entry name" value="Ubiquitin-activating_enz"/>
</dbReference>